<dbReference type="Proteomes" id="UP001597344">
    <property type="component" value="Unassembled WGS sequence"/>
</dbReference>
<evidence type="ECO:0000313" key="2">
    <source>
        <dbReference type="Proteomes" id="UP001597344"/>
    </source>
</evidence>
<proteinExistence type="predicted"/>
<evidence type="ECO:0000313" key="1">
    <source>
        <dbReference type="EMBL" id="MFD2185601.1"/>
    </source>
</evidence>
<gene>
    <name evidence="1" type="ORF">ACFSJT_02270</name>
</gene>
<reference evidence="2" key="1">
    <citation type="journal article" date="2019" name="Int. J. Syst. Evol. Microbiol.">
        <title>The Global Catalogue of Microorganisms (GCM) 10K type strain sequencing project: providing services to taxonomists for standard genome sequencing and annotation.</title>
        <authorList>
            <consortium name="The Broad Institute Genomics Platform"/>
            <consortium name="The Broad Institute Genome Sequencing Center for Infectious Disease"/>
            <person name="Wu L."/>
            <person name="Ma J."/>
        </authorList>
    </citation>
    <scope>NUCLEOTIDE SEQUENCE [LARGE SCALE GENOMIC DNA]</scope>
    <source>
        <strain evidence="2">DT92</strain>
    </source>
</reference>
<sequence length="125" mass="14427">MENNQNHNPNSRRNKDKLLVLDHIKNEIEKGSGLTIKELSAKYGEEQLFYTSLKYVTTTKKALCVAIDIPVEAACRYKKHLEDRGLLVESIEVVICPYTKHYARLISTNPEEFDRLSETTQLNLF</sequence>
<dbReference type="EMBL" id="JBHUHY010000002">
    <property type="protein sequence ID" value="MFD2185601.1"/>
    <property type="molecule type" value="Genomic_DNA"/>
</dbReference>
<protein>
    <submittedName>
        <fullName evidence="1">Uncharacterized protein</fullName>
    </submittedName>
</protein>
<name>A0ABW5AUP1_9FLAO</name>
<organism evidence="1 2">
    <name type="scientific">Aquimarina celericrescens</name>
    <dbReference type="NCBI Taxonomy" id="1964542"/>
    <lineage>
        <taxon>Bacteria</taxon>
        <taxon>Pseudomonadati</taxon>
        <taxon>Bacteroidota</taxon>
        <taxon>Flavobacteriia</taxon>
        <taxon>Flavobacteriales</taxon>
        <taxon>Flavobacteriaceae</taxon>
        <taxon>Aquimarina</taxon>
    </lineage>
</organism>
<dbReference type="RefSeq" id="WP_378318575.1">
    <property type="nucleotide sequence ID" value="NZ_JBHUHY010000002.1"/>
</dbReference>
<keyword evidence="2" id="KW-1185">Reference proteome</keyword>
<comment type="caution">
    <text evidence="1">The sequence shown here is derived from an EMBL/GenBank/DDBJ whole genome shotgun (WGS) entry which is preliminary data.</text>
</comment>
<accession>A0ABW5AUP1</accession>